<protein>
    <submittedName>
        <fullName evidence="3">Uncharacterized protein</fullName>
    </submittedName>
</protein>
<sequence length="427" mass="47672">MQRVVHDLPLALLTGTPDPASQWVSHRRQISTAAASPSASAAPAPAEPADEPHTPANSNRPRASRRSESRQGSVTESSSAAAPTTSGSSGRSRERSGSLRSEALRDRQEICDKLISVFVARKPEEWRKLIAFSKQWPTLSNSLFARIEQRSKTEADDGAKLEMKRLLRRLKSVHEELQQYNALLAKFRKAPSYDWEGIVARQRDVLQPDFFKHMENLIHAANEDPQEQEALAELATKVLSLIEAYDRVARDQEAMAEAATTFEDILQVNSLAEMDAKVDELAASGRLDPALLLTMAKAYNSTKDTDVTREEVKDIMAHLYFKAKETFAQQQPPEVRILKHLLSLDDPKERFESLAQAFTPGPEIATEKEDYLSTNPQAMLTTISAVLQAYDSQIGSNSMLSDSSSMMNPEVIQRMRGLQEHIQKQFT</sequence>
<dbReference type="Proteomes" id="UP001489004">
    <property type="component" value="Unassembled WGS sequence"/>
</dbReference>
<dbReference type="AlphaFoldDB" id="A0AAW1P960"/>
<proteinExistence type="predicted"/>
<dbReference type="EMBL" id="JALJOR010000018">
    <property type="protein sequence ID" value="KAK9804314.1"/>
    <property type="molecule type" value="Genomic_DNA"/>
</dbReference>
<organism evidence="3 4">
    <name type="scientific">[Myrmecia] bisecta</name>
    <dbReference type="NCBI Taxonomy" id="41462"/>
    <lineage>
        <taxon>Eukaryota</taxon>
        <taxon>Viridiplantae</taxon>
        <taxon>Chlorophyta</taxon>
        <taxon>core chlorophytes</taxon>
        <taxon>Trebouxiophyceae</taxon>
        <taxon>Trebouxiales</taxon>
        <taxon>Trebouxiaceae</taxon>
        <taxon>Myrmecia</taxon>
    </lineage>
</organism>
<feature type="region of interest" description="Disordered" evidence="2">
    <location>
        <begin position="12"/>
        <end position="101"/>
    </location>
</feature>
<evidence type="ECO:0000313" key="3">
    <source>
        <dbReference type="EMBL" id="KAK9804314.1"/>
    </source>
</evidence>
<gene>
    <name evidence="3" type="ORF">WJX72_006307</name>
</gene>
<name>A0AAW1P960_9CHLO</name>
<evidence type="ECO:0000256" key="2">
    <source>
        <dbReference type="SAM" id="MobiDB-lite"/>
    </source>
</evidence>
<feature type="compositionally biased region" description="Low complexity" evidence="2">
    <location>
        <begin position="31"/>
        <end position="44"/>
    </location>
</feature>
<keyword evidence="1" id="KW-0175">Coiled coil</keyword>
<dbReference type="PANTHER" id="PTHR31755:SF3">
    <property type="entry name" value="EXOCYST COMPLEX COMPONENT SEC6"/>
    <property type="match status" value="1"/>
</dbReference>
<feature type="coiled-coil region" evidence="1">
    <location>
        <begin position="163"/>
        <end position="190"/>
    </location>
</feature>
<feature type="compositionally biased region" description="Basic and acidic residues" evidence="2">
    <location>
        <begin position="91"/>
        <end position="101"/>
    </location>
</feature>
<feature type="compositionally biased region" description="Low complexity" evidence="2">
    <location>
        <begin position="73"/>
        <end position="90"/>
    </location>
</feature>
<keyword evidence="4" id="KW-1185">Reference proteome</keyword>
<reference evidence="3 4" key="1">
    <citation type="journal article" date="2024" name="Nat. Commun.">
        <title>Phylogenomics reveals the evolutionary origins of lichenization in chlorophyte algae.</title>
        <authorList>
            <person name="Puginier C."/>
            <person name="Libourel C."/>
            <person name="Otte J."/>
            <person name="Skaloud P."/>
            <person name="Haon M."/>
            <person name="Grisel S."/>
            <person name="Petersen M."/>
            <person name="Berrin J.G."/>
            <person name="Delaux P.M."/>
            <person name="Dal Grande F."/>
            <person name="Keller J."/>
        </authorList>
    </citation>
    <scope>NUCLEOTIDE SEQUENCE [LARGE SCALE GENOMIC DNA]</scope>
    <source>
        <strain evidence="3 4">SAG 2043</strain>
    </source>
</reference>
<evidence type="ECO:0000313" key="4">
    <source>
        <dbReference type="Proteomes" id="UP001489004"/>
    </source>
</evidence>
<comment type="caution">
    <text evidence="3">The sequence shown here is derived from an EMBL/GenBank/DDBJ whole genome shotgun (WGS) entry which is preliminary data.</text>
</comment>
<evidence type="ECO:0000256" key="1">
    <source>
        <dbReference type="SAM" id="Coils"/>
    </source>
</evidence>
<dbReference type="PANTHER" id="PTHR31755">
    <property type="entry name" value="FOLATE RECEPTOR-LIKE"/>
    <property type="match status" value="1"/>
</dbReference>
<accession>A0AAW1P960</accession>
<dbReference type="InterPro" id="IPR040320">
    <property type="entry name" value="At4g37920-like"/>
</dbReference>